<dbReference type="AlphaFoldDB" id="A0A7I4YDL7"/>
<reference evidence="3" key="1">
    <citation type="submission" date="2020-12" db="UniProtKB">
        <authorList>
            <consortium name="WormBaseParasite"/>
        </authorList>
    </citation>
    <scope>IDENTIFICATION</scope>
    <source>
        <strain evidence="3">MHco3</strain>
    </source>
</reference>
<dbReference type="Proteomes" id="UP000025227">
    <property type="component" value="Unplaced"/>
</dbReference>
<protein>
    <submittedName>
        <fullName evidence="3">Scaffolding protein</fullName>
    </submittedName>
</protein>
<evidence type="ECO:0000313" key="2">
    <source>
        <dbReference type="Proteomes" id="UP000025227"/>
    </source>
</evidence>
<keyword evidence="2" id="KW-1185">Reference proteome</keyword>
<dbReference type="WBParaSite" id="HCON_00088810-00001">
    <property type="protein sequence ID" value="HCON_00088810-00001"/>
    <property type="gene ID" value="HCON_00088810"/>
</dbReference>
<sequence length="94" mass="10346">MTGLFKSRRLNGLNVVTMKIPSNRRVVIHALLVAVDYCTSALASQPDRQTANQPSAIRVGRRPFTQSATQESMKFKETGDEIGQGIEKLCAALR</sequence>
<organism evidence="2 3">
    <name type="scientific">Haemonchus contortus</name>
    <name type="common">Barber pole worm</name>
    <dbReference type="NCBI Taxonomy" id="6289"/>
    <lineage>
        <taxon>Eukaryota</taxon>
        <taxon>Metazoa</taxon>
        <taxon>Ecdysozoa</taxon>
        <taxon>Nematoda</taxon>
        <taxon>Chromadorea</taxon>
        <taxon>Rhabditida</taxon>
        <taxon>Rhabditina</taxon>
        <taxon>Rhabditomorpha</taxon>
        <taxon>Strongyloidea</taxon>
        <taxon>Trichostrongylidae</taxon>
        <taxon>Haemonchus</taxon>
    </lineage>
</organism>
<feature type="compositionally biased region" description="Polar residues" evidence="1">
    <location>
        <begin position="44"/>
        <end position="55"/>
    </location>
</feature>
<feature type="region of interest" description="Disordered" evidence="1">
    <location>
        <begin position="44"/>
        <end position="69"/>
    </location>
</feature>
<evidence type="ECO:0000313" key="3">
    <source>
        <dbReference type="WBParaSite" id="HCON_00088810-00001"/>
    </source>
</evidence>
<name>A0A7I4YDL7_HAECO</name>
<proteinExistence type="predicted"/>
<evidence type="ECO:0000256" key="1">
    <source>
        <dbReference type="SAM" id="MobiDB-lite"/>
    </source>
</evidence>
<accession>A0A7I4YDL7</accession>